<evidence type="ECO:0000313" key="2">
    <source>
        <dbReference type="Proteomes" id="UP000430404"/>
    </source>
</evidence>
<sequence length="41" mass="4617">MPEFVITVLKSVENITISIVSNAPKHVVNVQLNAEKWRLKA</sequence>
<proteinExistence type="predicted"/>
<gene>
    <name evidence="1" type="ORF">ACI8B_130046</name>
</gene>
<evidence type="ECO:0000313" key="1">
    <source>
        <dbReference type="EMBL" id="VXA54240.1"/>
    </source>
</evidence>
<name>A0A653K1W9_9GAMM</name>
<dbReference type="Proteomes" id="UP000430404">
    <property type="component" value="Unassembled WGS sequence"/>
</dbReference>
<reference evidence="1 2" key="1">
    <citation type="submission" date="2019-10" db="EMBL/GenBank/DDBJ databases">
        <authorList>
            <person name="Karimi E."/>
        </authorList>
    </citation>
    <scope>NUCLEOTIDE SEQUENCE [LARGE SCALE GENOMIC DNA]</scope>
    <source>
        <strain evidence="1">Acinetobacter sp. 8BE</strain>
    </source>
</reference>
<accession>A0A653K1W9</accession>
<dbReference type="EMBL" id="CABWKZ010000005">
    <property type="protein sequence ID" value="VXA54240.1"/>
    <property type="molecule type" value="Genomic_DNA"/>
</dbReference>
<dbReference type="AlphaFoldDB" id="A0A653K1W9"/>
<organism evidence="1 2">
    <name type="scientific">Acinetobacter proteolyticus</name>
    <dbReference type="NCBI Taxonomy" id="1776741"/>
    <lineage>
        <taxon>Bacteria</taxon>
        <taxon>Pseudomonadati</taxon>
        <taxon>Pseudomonadota</taxon>
        <taxon>Gammaproteobacteria</taxon>
        <taxon>Moraxellales</taxon>
        <taxon>Moraxellaceae</taxon>
        <taxon>Acinetobacter</taxon>
    </lineage>
</organism>
<protein>
    <submittedName>
        <fullName evidence="1">Uncharacterized protein</fullName>
    </submittedName>
</protein>